<evidence type="ECO:0000256" key="1">
    <source>
        <dbReference type="ARBA" id="ARBA00004127"/>
    </source>
</evidence>
<evidence type="ECO:0000256" key="4">
    <source>
        <dbReference type="ARBA" id="ARBA00022989"/>
    </source>
</evidence>
<evidence type="ECO:0000313" key="10">
    <source>
        <dbReference type="EMBL" id="VEP18120.1"/>
    </source>
</evidence>
<sequence>MLSALILIPLIGSALVGFLPDKEGKSSRIIALFSAIATLVINCYLGLHFNTEISGFQFSEYLPWIEWLGLDYSIGIDGLSFPLVCLNSLLTLIAIIITDRSISRPRFYYAMLLLLSSGAAGAFLAKDLLLFFLFYELEIVPLYFLIAIWGGERRGYAAMKFLLYTAVSGILVLASFLGLVWLTGADSFAYEALRSQTLPIGSQLLLLAPLVVGVFIKIPIFPFHTWLPDAHVEASTPISVLLAGVLLKLGTYALLRFGLGLYLRAWVEIAPWMALLAGISALYGASCAIAQKDMKKVVAYSSIAHMAYILLGASATTRLSVTACVFQMVSHGLISALLFLLVGVVYKKTGTRDVDSLRGLLNPEKGLPVTGGLMILGVMASSGLPGMVGFISEFLIFRGAFPIYPIPTLLCLVGTGLTAVYFLLVVNKVFFGRLTDGLSSLPPVKWIEHTPAFALLFLIITFGIQPAWVIQWSEVQATALLTGG</sequence>
<dbReference type="Proteomes" id="UP000320055">
    <property type="component" value="Unassembled WGS sequence"/>
</dbReference>
<feature type="transmembrane region" description="Helical" evidence="8">
    <location>
        <begin position="29"/>
        <end position="49"/>
    </location>
</feature>
<gene>
    <name evidence="10" type="primary">ndhD</name>
    <name evidence="10" type="ORF">H1P_70003</name>
</gene>
<evidence type="ECO:0000256" key="2">
    <source>
        <dbReference type="ARBA" id="ARBA00009025"/>
    </source>
</evidence>
<reference evidence="10 11" key="1">
    <citation type="submission" date="2019-01" db="EMBL/GenBank/DDBJ databases">
        <authorList>
            <person name="Brito A."/>
        </authorList>
    </citation>
    <scope>NUCLEOTIDE SEQUENCE [LARGE SCALE GENOMIC DNA]</scope>
    <source>
        <strain evidence="10">1</strain>
    </source>
</reference>
<feature type="transmembrane region" description="Helical" evidence="8">
    <location>
        <begin position="403"/>
        <end position="431"/>
    </location>
</feature>
<dbReference type="GO" id="GO:0042773">
    <property type="term" value="P:ATP synthesis coupled electron transport"/>
    <property type="evidence" value="ECO:0007669"/>
    <property type="project" value="InterPro"/>
</dbReference>
<dbReference type="GO" id="GO:0012505">
    <property type="term" value="C:endomembrane system"/>
    <property type="evidence" value="ECO:0007669"/>
    <property type="project" value="UniProtKB-SubCell"/>
</dbReference>
<dbReference type="RefSeq" id="WP_144863448.1">
    <property type="nucleotide sequence ID" value="NZ_LR213771.1"/>
</dbReference>
<protein>
    <submittedName>
        <fullName evidence="10">NAD(P)H-quinone oxidoreductase chain 4 1</fullName>
        <ecNumber evidence="10">1.6.5.-</ecNumber>
    </submittedName>
</protein>
<dbReference type="GO" id="GO:0015990">
    <property type="term" value="P:electron transport coupled proton transport"/>
    <property type="evidence" value="ECO:0007669"/>
    <property type="project" value="TreeGrafter"/>
</dbReference>
<feature type="transmembrane region" description="Helical" evidence="8">
    <location>
        <begin position="269"/>
        <end position="290"/>
    </location>
</feature>
<keyword evidence="10" id="KW-0560">Oxidoreductase</keyword>
<comment type="similarity">
    <text evidence="2">Belongs to the complex I subunit 4 family.</text>
</comment>
<evidence type="ECO:0000256" key="7">
    <source>
        <dbReference type="RuleBase" id="RU000320"/>
    </source>
</evidence>
<comment type="subcellular location">
    <subcellularLocation>
        <location evidence="1">Endomembrane system</location>
        <topology evidence="1">Multi-pass membrane protein</topology>
    </subcellularLocation>
    <subcellularLocation>
        <location evidence="7">Membrane</location>
        <topology evidence="7">Multi-pass membrane protein</topology>
    </subcellularLocation>
</comment>
<dbReference type="OrthoDB" id="416973at2"/>
<feature type="transmembrane region" description="Helical" evidence="8">
    <location>
        <begin position="131"/>
        <end position="149"/>
    </location>
</feature>
<dbReference type="GO" id="GO:0003954">
    <property type="term" value="F:NADH dehydrogenase activity"/>
    <property type="evidence" value="ECO:0007669"/>
    <property type="project" value="TreeGrafter"/>
</dbReference>
<feature type="transmembrane region" description="Helical" evidence="8">
    <location>
        <begin position="239"/>
        <end position="263"/>
    </location>
</feature>
<dbReference type="EC" id="1.6.5.-" evidence="10"/>
<keyword evidence="4 8" id="KW-1133">Transmembrane helix</keyword>
<dbReference type="NCBIfam" id="NF005060">
    <property type="entry name" value="PRK06473.1"/>
    <property type="match status" value="1"/>
</dbReference>
<feature type="transmembrane region" description="Helical" evidence="8">
    <location>
        <begin position="204"/>
        <end position="227"/>
    </location>
</feature>
<evidence type="ECO:0000256" key="3">
    <source>
        <dbReference type="ARBA" id="ARBA00022692"/>
    </source>
</evidence>
<feature type="transmembrane region" description="Helical" evidence="8">
    <location>
        <begin position="452"/>
        <end position="470"/>
    </location>
</feature>
<feature type="domain" description="NADH:quinone oxidoreductase/Mrp antiporter transmembrane" evidence="9">
    <location>
        <begin position="125"/>
        <end position="418"/>
    </location>
</feature>
<dbReference type="InterPro" id="IPR010227">
    <property type="entry name" value="NADH_Q_OxRdtase_chainM/4"/>
</dbReference>
<evidence type="ECO:0000259" key="9">
    <source>
        <dbReference type="Pfam" id="PF00361"/>
    </source>
</evidence>
<feature type="transmembrane region" description="Helical" evidence="8">
    <location>
        <begin position="6"/>
        <end position="22"/>
    </location>
</feature>
<dbReference type="GO" id="GO:0008137">
    <property type="term" value="F:NADH dehydrogenase (ubiquinone) activity"/>
    <property type="evidence" value="ECO:0007669"/>
    <property type="project" value="InterPro"/>
</dbReference>
<comment type="function">
    <text evidence="6">NDH-1 shuttles electrons from NAD(P)H, via FMN and iron-sulfur (Fe-S) centers, to quinones in the respiratory chain. The immediate electron acceptor for the enzyme in this species is believed to be plastoquinone. Couples the redox reaction to proton translocation (for every two electrons transferred, four hydrogen ions are translocated across the cytoplasmic membrane), and thus conserves the redox energy in a proton gradient.</text>
</comment>
<name>A0A563W398_9CYAN</name>
<dbReference type="NCBIfam" id="TIGR01972">
    <property type="entry name" value="NDH_I_M"/>
    <property type="match status" value="1"/>
</dbReference>
<keyword evidence="3 7" id="KW-0812">Transmembrane</keyword>
<dbReference type="PRINTS" id="PR01437">
    <property type="entry name" value="NUOXDRDTASE4"/>
</dbReference>
<evidence type="ECO:0000256" key="6">
    <source>
        <dbReference type="ARBA" id="ARBA00025624"/>
    </source>
</evidence>
<keyword evidence="5 8" id="KW-0472">Membrane</keyword>
<evidence type="ECO:0000313" key="11">
    <source>
        <dbReference type="Proteomes" id="UP000320055"/>
    </source>
</evidence>
<dbReference type="PANTHER" id="PTHR43507:SF21">
    <property type="entry name" value="NAD(P)H-QUINONE OXIDOREDUCTASE CHAIN 4, CHLOROPLASTIC"/>
    <property type="match status" value="1"/>
</dbReference>
<dbReference type="PANTHER" id="PTHR43507">
    <property type="entry name" value="NADH-UBIQUINONE OXIDOREDUCTASE CHAIN 4"/>
    <property type="match status" value="1"/>
</dbReference>
<dbReference type="AlphaFoldDB" id="A0A563W398"/>
<proteinExistence type="inferred from homology"/>
<feature type="transmembrane region" description="Helical" evidence="8">
    <location>
        <begin position="297"/>
        <end position="316"/>
    </location>
</feature>
<dbReference type="InterPro" id="IPR001750">
    <property type="entry name" value="ND/Mrp_TM"/>
</dbReference>
<keyword evidence="11" id="KW-1185">Reference proteome</keyword>
<organism evidence="10 11">
    <name type="scientific">Hyella patelloides LEGE 07179</name>
    <dbReference type="NCBI Taxonomy" id="945734"/>
    <lineage>
        <taxon>Bacteria</taxon>
        <taxon>Bacillati</taxon>
        <taxon>Cyanobacteriota</taxon>
        <taxon>Cyanophyceae</taxon>
        <taxon>Pleurocapsales</taxon>
        <taxon>Hyellaceae</taxon>
        <taxon>Hyella</taxon>
    </lineage>
</organism>
<dbReference type="InterPro" id="IPR003918">
    <property type="entry name" value="NADH_UbQ_OxRdtase"/>
</dbReference>
<feature type="transmembrane region" description="Helical" evidence="8">
    <location>
        <begin position="69"/>
        <end position="95"/>
    </location>
</feature>
<feature type="transmembrane region" description="Helical" evidence="8">
    <location>
        <begin position="107"/>
        <end position="125"/>
    </location>
</feature>
<feature type="transmembrane region" description="Helical" evidence="8">
    <location>
        <begin position="367"/>
        <end position="391"/>
    </location>
</feature>
<feature type="transmembrane region" description="Helical" evidence="8">
    <location>
        <begin position="161"/>
        <end position="184"/>
    </location>
</feature>
<accession>A0A563W398</accession>
<dbReference type="EMBL" id="CAACVJ010000667">
    <property type="protein sequence ID" value="VEP18120.1"/>
    <property type="molecule type" value="Genomic_DNA"/>
</dbReference>
<dbReference type="GO" id="GO:0016020">
    <property type="term" value="C:membrane"/>
    <property type="evidence" value="ECO:0007669"/>
    <property type="project" value="UniProtKB-SubCell"/>
</dbReference>
<feature type="transmembrane region" description="Helical" evidence="8">
    <location>
        <begin position="328"/>
        <end position="346"/>
    </location>
</feature>
<evidence type="ECO:0000256" key="8">
    <source>
        <dbReference type="SAM" id="Phobius"/>
    </source>
</evidence>
<evidence type="ECO:0000256" key="5">
    <source>
        <dbReference type="ARBA" id="ARBA00023136"/>
    </source>
</evidence>
<dbReference type="Pfam" id="PF00361">
    <property type="entry name" value="Proton_antipo_M"/>
    <property type="match status" value="1"/>
</dbReference>
<dbReference type="GO" id="GO:0048039">
    <property type="term" value="F:ubiquinone binding"/>
    <property type="evidence" value="ECO:0007669"/>
    <property type="project" value="TreeGrafter"/>
</dbReference>